<dbReference type="GeneID" id="107425341"/>
<dbReference type="RefSeq" id="XP_048335358.1">
    <property type="nucleotide sequence ID" value="XM_048479401.2"/>
</dbReference>
<dbReference type="Proteomes" id="UP001652623">
    <property type="component" value="Chromosome 7"/>
</dbReference>
<reference evidence="9" key="1">
    <citation type="submission" date="2025-08" db="UniProtKB">
        <authorList>
            <consortium name="RefSeq"/>
        </authorList>
    </citation>
    <scope>IDENTIFICATION</scope>
    <source>
        <tissue evidence="9">Seedling</tissue>
    </source>
</reference>
<dbReference type="SUPFAM" id="SSF101936">
    <property type="entry name" value="DNA-binding pseudobarrel domain"/>
    <property type="match status" value="1"/>
</dbReference>
<evidence type="ECO:0000259" key="7">
    <source>
        <dbReference type="Pfam" id="PF02362"/>
    </source>
</evidence>
<dbReference type="PANTHER" id="PTHR31384">
    <property type="entry name" value="AUXIN RESPONSE FACTOR 4-RELATED"/>
    <property type="match status" value="1"/>
</dbReference>
<evidence type="ECO:0000256" key="4">
    <source>
        <dbReference type="ARBA" id="ARBA00023163"/>
    </source>
</evidence>
<feature type="transmembrane region" description="Helical" evidence="6">
    <location>
        <begin position="90"/>
        <end position="115"/>
    </location>
</feature>
<keyword evidence="5" id="KW-0539">Nucleus</keyword>
<dbReference type="Pfam" id="PF02362">
    <property type="entry name" value="B3"/>
    <property type="match status" value="1"/>
</dbReference>
<dbReference type="InterPro" id="IPR044835">
    <property type="entry name" value="ARF_plant"/>
</dbReference>
<evidence type="ECO:0000313" key="8">
    <source>
        <dbReference type="Proteomes" id="UP001652623"/>
    </source>
</evidence>
<feature type="transmembrane region" description="Helical" evidence="6">
    <location>
        <begin position="12"/>
        <end position="33"/>
    </location>
</feature>
<keyword evidence="2" id="KW-0805">Transcription regulation</keyword>
<evidence type="ECO:0000313" key="9">
    <source>
        <dbReference type="RefSeq" id="XP_048335358.1"/>
    </source>
</evidence>
<name>A0ABM3ITW5_ZIZJJ</name>
<dbReference type="Gene3D" id="2.40.330.10">
    <property type="entry name" value="DNA-binding pseudobarrel domain"/>
    <property type="match status" value="1"/>
</dbReference>
<organism evidence="8 9">
    <name type="scientific">Ziziphus jujuba</name>
    <name type="common">Chinese jujube</name>
    <name type="synonym">Ziziphus sativa</name>
    <dbReference type="NCBI Taxonomy" id="326968"/>
    <lineage>
        <taxon>Eukaryota</taxon>
        <taxon>Viridiplantae</taxon>
        <taxon>Streptophyta</taxon>
        <taxon>Embryophyta</taxon>
        <taxon>Tracheophyta</taxon>
        <taxon>Spermatophyta</taxon>
        <taxon>Magnoliopsida</taxon>
        <taxon>eudicotyledons</taxon>
        <taxon>Gunneridae</taxon>
        <taxon>Pentapetalae</taxon>
        <taxon>rosids</taxon>
        <taxon>fabids</taxon>
        <taxon>Rosales</taxon>
        <taxon>Rhamnaceae</taxon>
        <taxon>Paliureae</taxon>
        <taxon>Ziziphus</taxon>
    </lineage>
</organism>
<gene>
    <name evidence="9" type="primary">LOC107425341</name>
</gene>
<keyword evidence="8" id="KW-1185">Reference proteome</keyword>
<evidence type="ECO:0000256" key="6">
    <source>
        <dbReference type="SAM" id="Phobius"/>
    </source>
</evidence>
<comment type="subcellular location">
    <subcellularLocation>
        <location evidence="1">Nucleus</location>
    </subcellularLocation>
</comment>
<proteinExistence type="predicted"/>
<evidence type="ECO:0000256" key="3">
    <source>
        <dbReference type="ARBA" id="ARBA00023125"/>
    </source>
</evidence>
<dbReference type="PANTHER" id="PTHR31384:SF96">
    <property type="entry name" value="AUXIN RESPONSE FACTOR 1"/>
    <property type="match status" value="1"/>
</dbReference>
<keyword evidence="3" id="KW-0238">DNA-binding</keyword>
<evidence type="ECO:0000256" key="1">
    <source>
        <dbReference type="ARBA" id="ARBA00004123"/>
    </source>
</evidence>
<sequence>MNFVCMRRFRVCYVNMPFLVHSGSSISGSLMLLRSLFLKYMLNQKEMKFMHTLVYYLNQMRVFFPLKSLYALELNLILKCSPYIFSQSPLLLTYAILFFCFPFLVLPTLFLFAFMNQQSEVTSPDHPLPPSPRCTVHSFCMTLAASDTSTYDGFSVLHRHADGYLPTLHSFRSLEMEIIVNSFSSQKVTGSMLITGQPRRHLLTTGYSVVVSSKKLVAGDAFIFLRGENG</sequence>
<protein>
    <submittedName>
        <fullName evidence="9">Auxin response factor 2 isoform X2</fullName>
    </submittedName>
</protein>
<evidence type="ECO:0000256" key="5">
    <source>
        <dbReference type="ARBA" id="ARBA00023242"/>
    </source>
</evidence>
<dbReference type="InterPro" id="IPR003340">
    <property type="entry name" value="B3_DNA-bd"/>
</dbReference>
<accession>A0ABM3ITW5</accession>
<keyword evidence="4" id="KW-0804">Transcription</keyword>
<feature type="domain" description="TF-B3" evidence="7">
    <location>
        <begin position="139"/>
        <end position="225"/>
    </location>
</feature>
<keyword evidence="6" id="KW-0812">Transmembrane</keyword>
<keyword evidence="6" id="KW-1133">Transmembrane helix</keyword>
<evidence type="ECO:0000256" key="2">
    <source>
        <dbReference type="ARBA" id="ARBA00023015"/>
    </source>
</evidence>
<keyword evidence="6" id="KW-0472">Membrane</keyword>
<dbReference type="InterPro" id="IPR015300">
    <property type="entry name" value="DNA-bd_pseudobarrel_sf"/>
</dbReference>